<dbReference type="EMBL" id="BLJE01000009">
    <property type="protein sequence ID" value="GFE67237.1"/>
    <property type="molecule type" value="Genomic_DNA"/>
</dbReference>
<reference evidence="1 2" key="1">
    <citation type="submission" date="2019-12" db="EMBL/GenBank/DDBJ databases">
        <title>Litoreibacter badius sp. nov., a novel bacteriochlorophyll a-containing bacterium in the genus Litoreibacter.</title>
        <authorList>
            <person name="Kanamuro M."/>
            <person name="Takabe Y."/>
            <person name="Mori K."/>
            <person name="Takaichi S."/>
            <person name="Hanada S."/>
        </authorList>
    </citation>
    <scope>NUCLEOTIDE SEQUENCE [LARGE SCALE GENOMIC DNA]</scope>
    <source>
        <strain evidence="1 2">K6</strain>
    </source>
</reference>
<organism evidence="1 2">
    <name type="scientific">Litoreibacter roseus</name>
    <dbReference type="NCBI Taxonomy" id="2601869"/>
    <lineage>
        <taxon>Bacteria</taxon>
        <taxon>Pseudomonadati</taxon>
        <taxon>Pseudomonadota</taxon>
        <taxon>Alphaproteobacteria</taxon>
        <taxon>Rhodobacterales</taxon>
        <taxon>Roseobacteraceae</taxon>
        <taxon>Litoreibacter</taxon>
    </lineage>
</organism>
<name>A0A6N6JMK1_9RHOB</name>
<dbReference type="Proteomes" id="UP000436822">
    <property type="component" value="Unassembled WGS sequence"/>
</dbReference>
<keyword evidence="2" id="KW-1185">Reference proteome</keyword>
<comment type="caution">
    <text evidence="1">The sequence shown here is derived from an EMBL/GenBank/DDBJ whole genome shotgun (WGS) entry which is preliminary data.</text>
</comment>
<gene>
    <name evidence="1" type="ORF">KIN_43110</name>
</gene>
<dbReference type="AlphaFoldDB" id="A0A6N6JMK1"/>
<proteinExistence type="predicted"/>
<protein>
    <submittedName>
        <fullName evidence="1">Uncharacterized protein</fullName>
    </submittedName>
</protein>
<evidence type="ECO:0000313" key="1">
    <source>
        <dbReference type="EMBL" id="GFE67237.1"/>
    </source>
</evidence>
<evidence type="ECO:0000313" key="2">
    <source>
        <dbReference type="Proteomes" id="UP000436822"/>
    </source>
</evidence>
<sequence>MLMRQAEPLFSPVRIEIFSEEGPRLRKDSEQSAWHIRDDGQLSEINSSIKSNRKLEKFRSALDTAVAVAASYFAANAGTAPTHFPIFSSPIAGDLYSPDQVLLQQNKIGSDTISEFLGNFLSIGNTARPKLLISYHDRPQLLELLSKVSSLVEVTQDFGKETRSVKLDSSKSNDEEILSFVLNGNHLPNLNRYLDGDHSILLGWAAAKSAKLLDVPGEAEQIIEDTIAKVALRLEDAEQRNKAFWMTLYIQLLLDRAFFADGASGDAQQALFLARQLDSSPLIAHCQRFANQTLGVGAEALAALNDSVERFHLIPENSEDYLLLTPSRLAATLNRNTTALISSTSPVDPGRFEADFLQTKEIFPSYSNIGMMASAAAVAAMIKGHKKRAVSLLEQATLERSLPIDGFNIRMNLMCAKKNYAGSIDEQDFRALCEDVRFFPFPDNWEYHRVRIASNLLTVATSPELKELVWSVIEDNSFLAGFDAWGDEAKLRNFLIRSRYAHYLVGGTLAGQFGRFSSRTGLFPCIDKDWA</sequence>
<accession>A0A6N6JMK1</accession>